<feature type="domain" description="THIF-type NAD/FAD binding fold" evidence="1">
    <location>
        <begin position="14"/>
        <end position="211"/>
    </location>
</feature>
<sequence>MEYTLVNTLNQFETIALVGCGGTGGFLAEGLCRLLLEYPQLRLLLIDGDRVEEENLGRQNFYPEDLGRFKSEALGERLARKYQRPIAYSISGLEERDRRDRRNWEAGCGLVVGCVDNAPARAAIAQVVSPEQWWVDAGNGREFGQVLVGNAGLKRLSGSFDQENAVCHALPLPTRVRPELLVPAPREAACAQMEQGPTINQFMAALVVEVVRRLLEGSLSWWQAYLDLEAGSLRTVSAAPEDVSSLTGMSVRKLIRKCERR</sequence>
<reference evidence="2" key="1">
    <citation type="journal article" date="2015" name="Nature">
        <title>Complex archaea that bridge the gap between prokaryotes and eukaryotes.</title>
        <authorList>
            <person name="Spang A."/>
            <person name="Saw J.H."/>
            <person name="Jorgensen S.L."/>
            <person name="Zaremba-Niedzwiedzka K."/>
            <person name="Martijn J."/>
            <person name="Lind A.E."/>
            <person name="van Eijk R."/>
            <person name="Schleper C."/>
            <person name="Guy L."/>
            <person name="Ettema T.J."/>
        </authorList>
    </citation>
    <scope>NUCLEOTIDE SEQUENCE</scope>
</reference>
<gene>
    <name evidence="2" type="ORF">LCGC14_1556990</name>
</gene>
<dbReference type="EMBL" id="LAZR01011982">
    <property type="protein sequence ID" value="KKM49238.1"/>
    <property type="molecule type" value="Genomic_DNA"/>
</dbReference>
<dbReference type="Gene3D" id="3.40.50.720">
    <property type="entry name" value="NAD(P)-binding Rossmann-like Domain"/>
    <property type="match status" value="1"/>
</dbReference>
<dbReference type="SUPFAM" id="SSF69572">
    <property type="entry name" value="Activating enzymes of the ubiquitin-like proteins"/>
    <property type="match status" value="1"/>
</dbReference>
<proteinExistence type="predicted"/>
<name>A0A0F9INL3_9ZZZZ</name>
<dbReference type="AlphaFoldDB" id="A0A0F9INL3"/>
<dbReference type="GO" id="GO:0008641">
    <property type="term" value="F:ubiquitin-like modifier activating enzyme activity"/>
    <property type="evidence" value="ECO:0007669"/>
    <property type="project" value="InterPro"/>
</dbReference>
<protein>
    <recommendedName>
        <fullName evidence="1">THIF-type NAD/FAD binding fold domain-containing protein</fullName>
    </recommendedName>
</protein>
<comment type="caution">
    <text evidence="2">The sequence shown here is derived from an EMBL/GenBank/DDBJ whole genome shotgun (WGS) entry which is preliminary data.</text>
</comment>
<accession>A0A0F9INL3</accession>
<dbReference type="CDD" id="cd01483">
    <property type="entry name" value="E1_enzyme_family"/>
    <property type="match status" value="1"/>
</dbReference>
<evidence type="ECO:0000259" key="1">
    <source>
        <dbReference type="Pfam" id="PF00899"/>
    </source>
</evidence>
<organism evidence="2">
    <name type="scientific">marine sediment metagenome</name>
    <dbReference type="NCBI Taxonomy" id="412755"/>
    <lineage>
        <taxon>unclassified sequences</taxon>
        <taxon>metagenomes</taxon>
        <taxon>ecological metagenomes</taxon>
    </lineage>
</organism>
<dbReference type="InterPro" id="IPR035985">
    <property type="entry name" value="Ubiquitin-activating_enz"/>
</dbReference>
<dbReference type="Pfam" id="PF00899">
    <property type="entry name" value="ThiF"/>
    <property type="match status" value="1"/>
</dbReference>
<dbReference type="InterPro" id="IPR000594">
    <property type="entry name" value="ThiF_NAD_FAD-bd"/>
</dbReference>
<evidence type="ECO:0000313" key="2">
    <source>
        <dbReference type="EMBL" id="KKM49238.1"/>
    </source>
</evidence>